<gene>
    <name evidence="2" type="ORF">AB0E65_24140</name>
</gene>
<accession>A0ABV2YNH6</accession>
<evidence type="ECO:0000313" key="2">
    <source>
        <dbReference type="EMBL" id="MEU3557280.1"/>
    </source>
</evidence>
<reference evidence="2 3" key="1">
    <citation type="submission" date="2024-06" db="EMBL/GenBank/DDBJ databases">
        <title>The Natural Products Discovery Center: Release of the First 8490 Sequenced Strains for Exploring Actinobacteria Biosynthetic Diversity.</title>
        <authorList>
            <person name="Kalkreuter E."/>
            <person name="Kautsar S.A."/>
            <person name="Yang D."/>
            <person name="Bader C.D."/>
            <person name="Teijaro C.N."/>
            <person name="Fluegel L."/>
            <person name="Davis C.M."/>
            <person name="Simpson J.R."/>
            <person name="Lauterbach L."/>
            <person name="Steele A.D."/>
            <person name="Gui C."/>
            <person name="Meng S."/>
            <person name="Li G."/>
            <person name="Viehrig K."/>
            <person name="Ye F."/>
            <person name="Su P."/>
            <person name="Kiefer A.F."/>
            <person name="Nichols A."/>
            <person name="Cepeda A.J."/>
            <person name="Yan W."/>
            <person name="Fan B."/>
            <person name="Jiang Y."/>
            <person name="Adhikari A."/>
            <person name="Zheng C.-J."/>
            <person name="Schuster L."/>
            <person name="Cowan T.M."/>
            <person name="Smanski M.J."/>
            <person name="Chevrette M.G."/>
            <person name="De Carvalho L.P.S."/>
            <person name="Shen B."/>
        </authorList>
    </citation>
    <scope>NUCLEOTIDE SEQUENCE [LARGE SCALE GENOMIC DNA]</scope>
    <source>
        <strain evidence="2 3">NPDC038104</strain>
    </source>
</reference>
<dbReference type="RefSeq" id="WP_108952100.1">
    <property type="nucleotide sequence ID" value="NZ_BEVZ01000002.1"/>
</dbReference>
<keyword evidence="3" id="KW-1185">Reference proteome</keyword>
<evidence type="ECO:0000313" key="3">
    <source>
        <dbReference type="Proteomes" id="UP001550850"/>
    </source>
</evidence>
<dbReference type="InterPro" id="IPR001279">
    <property type="entry name" value="Metallo-B-lactamas"/>
</dbReference>
<dbReference type="EMBL" id="JBEZUR010000053">
    <property type="protein sequence ID" value="MEU3557280.1"/>
    <property type="molecule type" value="Genomic_DNA"/>
</dbReference>
<feature type="domain" description="Metallo-beta-lactamase" evidence="1">
    <location>
        <begin position="48"/>
        <end position="229"/>
    </location>
</feature>
<name>A0ABV2YNH6_9ACTN</name>
<dbReference type="CDD" id="cd16282">
    <property type="entry name" value="metallo-hydrolase-like_MBL-fold"/>
    <property type="match status" value="1"/>
</dbReference>
<dbReference type="PANTHER" id="PTHR42951">
    <property type="entry name" value="METALLO-BETA-LACTAMASE DOMAIN-CONTAINING"/>
    <property type="match status" value="1"/>
</dbReference>
<dbReference type="Pfam" id="PF00753">
    <property type="entry name" value="Lactamase_B"/>
    <property type="match status" value="1"/>
</dbReference>
<organism evidence="2 3">
    <name type="scientific">Streptomyces fragilis</name>
    <dbReference type="NCBI Taxonomy" id="67301"/>
    <lineage>
        <taxon>Bacteria</taxon>
        <taxon>Bacillati</taxon>
        <taxon>Actinomycetota</taxon>
        <taxon>Actinomycetes</taxon>
        <taxon>Kitasatosporales</taxon>
        <taxon>Streptomycetaceae</taxon>
        <taxon>Streptomyces</taxon>
    </lineage>
</organism>
<dbReference type="InterPro" id="IPR050855">
    <property type="entry name" value="NDM-1-like"/>
</dbReference>
<proteinExistence type="predicted"/>
<dbReference type="SMART" id="SM00849">
    <property type="entry name" value="Lactamase_B"/>
    <property type="match status" value="1"/>
</dbReference>
<evidence type="ECO:0000259" key="1">
    <source>
        <dbReference type="SMART" id="SM00849"/>
    </source>
</evidence>
<dbReference type="PANTHER" id="PTHR42951:SF4">
    <property type="entry name" value="ACYL-COENZYME A THIOESTERASE MBLAC2"/>
    <property type="match status" value="1"/>
</dbReference>
<sequence length="324" mass="34076">MTAPAPVAPPAAGAAAVAAAASKAAPGSLTRVADDVYAYLQPEGGWCLNNAGLVVGGGRSVLVDTVATEERARHLREEVERVVPGGPDYVVNTHFHGDHTFGNGQFVPRAVVVAHEGTRSDICEAGLGLRHLWPGVEWGDTPLTPPDLTFRDRLTLHGDGGPSTELIDVGPAHTPNDVVAWVPERGVLFAGDVVWSGVTPYLLMGSVSGSLRALARMRALGPEVVVPGHGQVGGLELLDRTEAYVRWLRELARDGLRRRVSALTAAREADLGAFAGLLDSERLVGNLHRAYAELEGLAPGARIDVAASFKEMVAFHGGLPSCHA</sequence>
<dbReference type="Proteomes" id="UP001550850">
    <property type="component" value="Unassembled WGS sequence"/>
</dbReference>
<comment type="caution">
    <text evidence="2">The sequence shown here is derived from an EMBL/GenBank/DDBJ whole genome shotgun (WGS) entry which is preliminary data.</text>
</comment>
<dbReference type="SUPFAM" id="SSF56281">
    <property type="entry name" value="Metallo-hydrolase/oxidoreductase"/>
    <property type="match status" value="1"/>
</dbReference>
<dbReference type="InterPro" id="IPR036866">
    <property type="entry name" value="RibonucZ/Hydroxyglut_hydro"/>
</dbReference>
<protein>
    <submittedName>
        <fullName evidence="2">MBL fold metallo-hydrolase</fullName>
    </submittedName>
</protein>
<dbReference type="Gene3D" id="3.60.15.10">
    <property type="entry name" value="Ribonuclease Z/Hydroxyacylglutathione hydrolase-like"/>
    <property type="match status" value="1"/>
</dbReference>